<comment type="subcellular location">
    <subcellularLocation>
        <location evidence="1">Cell membrane</location>
        <topology evidence="1">Multi-pass membrane protein</topology>
    </subcellularLocation>
</comment>
<evidence type="ECO:0000256" key="6">
    <source>
        <dbReference type="SAM" id="Phobius"/>
    </source>
</evidence>
<protein>
    <recommendedName>
        <fullName evidence="7">ABC3 transporter permease C-terminal domain-containing protein</fullName>
    </recommendedName>
</protein>
<dbReference type="AlphaFoldDB" id="A0A9D1HPP2"/>
<evidence type="ECO:0000256" key="1">
    <source>
        <dbReference type="ARBA" id="ARBA00004651"/>
    </source>
</evidence>
<proteinExistence type="predicted"/>
<dbReference type="Pfam" id="PF02687">
    <property type="entry name" value="FtsX"/>
    <property type="match status" value="1"/>
</dbReference>
<evidence type="ECO:0000256" key="5">
    <source>
        <dbReference type="ARBA" id="ARBA00023136"/>
    </source>
</evidence>
<comment type="caution">
    <text evidence="8">The sequence shown here is derived from an EMBL/GenBank/DDBJ whole genome shotgun (WGS) entry which is preliminary data.</text>
</comment>
<reference evidence="8" key="2">
    <citation type="journal article" date="2021" name="PeerJ">
        <title>Extensive microbial diversity within the chicken gut microbiome revealed by metagenomics and culture.</title>
        <authorList>
            <person name="Gilroy R."/>
            <person name="Ravi A."/>
            <person name="Getino M."/>
            <person name="Pursley I."/>
            <person name="Horton D.L."/>
            <person name="Alikhan N.F."/>
            <person name="Baker D."/>
            <person name="Gharbi K."/>
            <person name="Hall N."/>
            <person name="Watson M."/>
            <person name="Adriaenssens E.M."/>
            <person name="Foster-Nyarko E."/>
            <person name="Jarju S."/>
            <person name="Secka A."/>
            <person name="Antonio M."/>
            <person name="Oren A."/>
            <person name="Chaudhuri R.R."/>
            <person name="La Ragione R."/>
            <person name="Hildebrand F."/>
            <person name="Pallen M.J."/>
        </authorList>
    </citation>
    <scope>NUCLEOTIDE SEQUENCE</scope>
    <source>
        <strain evidence="8">CHK195-11698</strain>
    </source>
</reference>
<keyword evidence="3 6" id="KW-0812">Transmembrane</keyword>
<sequence length="212" mass="24811">MYQNDKSASYTLIVSPAFIARYQDALQLTYQQTTYIGFLEDPSYYPSVTHTLYNALHDQPEAVLIDQAREQLYSTYNIQQTNIQLSFRLIAYALIIAMLVYQFLLRDMDRTTKQWNQLLSVGMTCRQLKKMLLGESLIICLVILVFSFLLCYNFQLYDAIKVGDWNYLLYLDSTDPLLFLGLTGIILLIILLARCIKIRQIVRMPIRIRYQD</sequence>
<keyword evidence="2" id="KW-1003">Cell membrane</keyword>
<feature type="transmembrane region" description="Helical" evidence="6">
    <location>
        <begin position="177"/>
        <end position="196"/>
    </location>
</feature>
<evidence type="ECO:0000313" key="8">
    <source>
        <dbReference type="EMBL" id="HIU14423.1"/>
    </source>
</evidence>
<name>A0A9D1HPP2_9FIRM</name>
<feature type="transmembrane region" description="Helical" evidence="6">
    <location>
        <begin position="85"/>
        <end position="105"/>
    </location>
</feature>
<dbReference type="EMBL" id="DVMJ01000089">
    <property type="protein sequence ID" value="HIU14423.1"/>
    <property type="molecule type" value="Genomic_DNA"/>
</dbReference>
<feature type="transmembrane region" description="Helical" evidence="6">
    <location>
        <begin position="136"/>
        <end position="157"/>
    </location>
</feature>
<reference evidence="8" key="1">
    <citation type="submission" date="2020-10" db="EMBL/GenBank/DDBJ databases">
        <authorList>
            <person name="Gilroy R."/>
        </authorList>
    </citation>
    <scope>NUCLEOTIDE SEQUENCE</scope>
    <source>
        <strain evidence="8">CHK195-11698</strain>
    </source>
</reference>
<evidence type="ECO:0000256" key="2">
    <source>
        <dbReference type="ARBA" id="ARBA00022475"/>
    </source>
</evidence>
<evidence type="ECO:0000256" key="4">
    <source>
        <dbReference type="ARBA" id="ARBA00022989"/>
    </source>
</evidence>
<evidence type="ECO:0000259" key="7">
    <source>
        <dbReference type="Pfam" id="PF02687"/>
    </source>
</evidence>
<evidence type="ECO:0000313" key="9">
    <source>
        <dbReference type="Proteomes" id="UP000824175"/>
    </source>
</evidence>
<gene>
    <name evidence="8" type="ORF">IAD15_10205</name>
</gene>
<accession>A0A9D1HPP2</accession>
<feature type="domain" description="ABC3 transporter permease C-terminal" evidence="7">
    <location>
        <begin position="92"/>
        <end position="206"/>
    </location>
</feature>
<organism evidence="8 9">
    <name type="scientific">Candidatus Fimiplasma intestinipullorum</name>
    <dbReference type="NCBI Taxonomy" id="2840825"/>
    <lineage>
        <taxon>Bacteria</taxon>
        <taxon>Bacillati</taxon>
        <taxon>Bacillota</taxon>
        <taxon>Clostridia</taxon>
        <taxon>Eubacteriales</taxon>
        <taxon>Candidatus Fimiplasma</taxon>
    </lineage>
</organism>
<evidence type="ECO:0000256" key="3">
    <source>
        <dbReference type="ARBA" id="ARBA00022692"/>
    </source>
</evidence>
<dbReference type="Proteomes" id="UP000824175">
    <property type="component" value="Unassembled WGS sequence"/>
</dbReference>
<dbReference type="InterPro" id="IPR003838">
    <property type="entry name" value="ABC3_permease_C"/>
</dbReference>
<keyword evidence="4 6" id="KW-1133">Transmembrane helix</keyword>
<keyword evidence="5 6" id="KW-0472">Membrane</keyword>
<dbReference type="GO" id="GO:0005886">
    <property type="term" value="C:plasma membrane"/>
    <property type="evidence" value="ECO:0007669"/>
    <property type="project" value="UniProtKB-SubCell"/>
</dbReference>